<evidence type="ECO:0000256" key="2">
    <source>
        <dbReference type="ARBA" id="ARBA00022840"/>
    </source>
</evidence>
<dbReference type="InterPro" id="IPR009057">
    <property type="entry name" value="Homeodomain-like_sf"/>
</dbReference>
<dbReference type="Gene3D" id="3.40.50.10660">
    <property type="entry name" value="PrpR receptor domain-like"/>
    <property type="match status" value="1"/>
</dbReference>
<dbReference type="PROSITE" id="PS00676">
    <property type="entry name" value="SIGMA54_INTERACT_2"/>
    <property type="match status" value="1"/>
</dbReference>
<dbReference type="GO" id="GO:0043565">
    <property type="term" value="F:sequence-specific DNA binding"/>
    <property type="evidence" value="ECO:0007669"/>
    <property type="project" value="InterPro"/>
</dbReference>
<dbReference type="Gene3D" id="1.10.8.60">
    <property type="match status" value="1"/>
</dbReference>
<dbReference type="InterPro" id="IPR002078">
    <property type="entry name" value="Sigma_54_int"/>
</dbReference>
<dbReference type="InterPro" id="IPR025662">
    <property type="entry name" value="Sigma_54_int_dom_ATP-bd_1"/>
</dbReference>
<dbReference type="PROSITE" id="PS00675">
    <property type="entry name" value="SIGMA54_INTERACT_1"/>
    <property type="match status" value="1"/>
</dbReference>
<dbReference type="AlphaFoldDB" id="A0A9D2HGD3"/>
<dbReference type="PRINTS" id="PR01590">
    <property type="entry name" value="HTHFIS"/>
</dbReference>
<dbReference type="Gene3D" id="3.40.50.2300">
    <property type="match status" value="1"/>
</dbReference>
<dbReference type="Gene3D" id="3.40.50.300">
    <property type="entry name" value="P-loop containing nucleotide triphosphate hydrolases"/>
    <property type="match status" value="1"/>
</dbReference>
<feature type="domain" description="Sigma-54 factor interaction" evidence="5">
    <location>
        <begin position="325"/>
        <end position="555"/>
    </location>
</feature>
<gene>
    <name evidence="6" type="ORF">IAA07_00250</name>
</gene>
<evidence type="ECO:0000313" key="6">
    <source>
        <dbReference type="EMBL" id="HJA69994.1"/>
    </source>
</evidence>
<keyword evidence="3" id="KW-0805">Transcription regulation</keyword>
<dbReference type="GO" id="GO:0006355">
    <property type="term" value="P:regulation of DNA-templated transcription"/>
    <property type="evidence" value="ECO:0007669"/>
    <property type="project" value="InterPro"/>
</dbReference>
<name>A0A9D2HGD3_9FIRM</name>
<dbReference type="PANTHER" id="PTHR32071">
    <property type="entry name" value="TRANSCRIPTIONAL REGULATORY PROTEIN"/>
    <property type="match status" value="1"/>
</dbReference>
<dbReference type="FunFam" id="3.40.50.300:FF:000006">
    <property type="entry name" value="DNA-binding transcriptional regulator NtrC"/>
    <property type="match status" value="1"/>
</dbReference>
<reference evidence="6" key="1">
    <citation type="journal article" date="2021" name="PeerJ">
        <title>Extensive microbial diversity within the chicken gut microbiome revealed by metagenomics and culture.</title>
        <authorList>
            <person name="Gilroy R."/>
            <person name="Ravi A."/>
            <person name="Getino M."/>
            <person name="Pursley I."/>
            <person name="Horton D.L."/>
            <person name="Alikhan N.F."/>
            <person name="Baker D."/>
            <person name="Gharbi K."/>
            <person name="Hall N."/>
            <person name="Watson M."/>
            <person name="Adriaenssens E.M."/>
            <person name="Foster-Nyarko E."/>
            <person name="Jarju S."/>
            <person name="Secka A."/>
            <person name="Antonio M."/>
            <person name="Oren A."/>
            <person name="Chaudhuri R.R."/>
            <person name="La Ragione R."/>
            <person name="Hildebrand F."/>
            <person name="Pallen M.J."/>
        </authorList>
    </citation>
    <scope>NUCLEOTIDE SEQUENCE</scope>
    <source>
        <strain evidence="6">CHK178-16964</strain>
    </source>
</reference>
<dbReference type="GO" id="GO:0005524">
    <property type="term" value="F:ATP binding"/>
    <property type="evidence" value="ECO:0007669"/>
    <property type="project" value="UniProtKB-KW"/>
</dbReference>
<dbReference type="Gene3D" id="1.10.10.60">
    <property type="entry name" value="Homeodomain-like"/>
    <property type="match status" value="1"/>
</dbReference>
<dbReference type="InterPro" id="IPR010524">
    <property type="entry name" value="Sig_transdc_resp-reg_PrpR_N"/>
</dbReference>
<keyword evidence="4" id="KW-0804">Transcription</keyword>
<reference evidence="6" key="2">
    <citation type="submission" date="2021-04" db="EMBL/GenBank/DDBJ databases">
        <authorList>
            <person name="Gilroy R."/>
        </authorList>
    </citation>
    <scope>NUCLEOTIDE SEQUENCE</scope>
    <source>
        <strain evidence="6">CHK178-16964</strain>
    </source>
</reference>
<dbReference type="SMART" id="SM00382">
    <property type="entry name" value="AAA"/>
    <property type="match status" value="1"/>
</dbReference>
<sequence>MIHLLFIVPYPEIREKVEYVLKNHREKDRLAADILLRSANETSDIDISAYDAVIARGYSASALKASHPNIPLITLPISGYDIIRAVVQCRETFHPKKIAICGFYDELYEAKEICRLFGCETEVYSAADDTQLEQVMKDAVSKGCDALIGGYSAKMYAARHGMNFCLIRTGEEAVRQAIDEAVRTADRIHQERLNAETYKTIIYASRDGTLFADPDGIIQVRNHAVRSMCGGSSLLGRSLETSFPFLWDTFQEVLKSAQEISGKIYTLPGGKLTVSASFTPVIVNRVVSGIVITLTDITQIQKLESQIRRSLSEKGLRSRYHFEDILHESSVIDRTIETARRYAGSEANIIIVGETGTGKELFAQSIHNASPRKNGPFVAINCAALPENLLESELFGYVEGAFTGTVKGGKIGLFEQAHGGTLFLDEIGEISMSTQAKLLRVLQEREVRRIGDNKVISVNVRVISATNKNLTRMADEGLFRRDLMYRLDVLRLFLPPLRQRGGDAKLLFLHYLKQQSQENERAMPDIDLDALSVLNDYEFKGNIRELRNIVERVGVLCDRNIHKEDILAALYPQSLEDSPQGPASPIPDAEDEKHTLEWALNQCGGNHSKAAKLLGIDRSTLYRKLKKYGIRP</sequence>
<dbReference type="SUPFAM" id="SSF52540">
    <property type="entry name" value="P-loop containing nucleoside triphosphate hydrolases"/>
    <property type="match status" value="1"/>
</dbReference>
<dbReference type="PANTHER" id="PTHR32071:SF57">
    <property type="entry name" value="C4-DICARBOXYLATE TRANSPORT TRANSCRIPTIONAL REGULATORY PROTEIN DCTD"/>
    <property type="match status" value="1"/>
</dbReference>
<dbReference type="SUPFAM" id="SSF55785">
    <property type="entry name" value="PYP-like sensor domain (PAS domain)"/>
    <property type="match status" value="1"/>
</dbReference>
<dbReference type="InterPro" id="IPR003593">
    <property type="entry name" value="AAA+_ATPase"/>
</dbReference>
<organism evidence="6 7">
    <name type="scientific">Candidatus Lachnoclostridium stercoravium</name>
    <dbReference type="NCBI Taxonomy" id="2838633"/>
    <lineage>
        <taxon>Bacteria</taxon>
        <taxon>Bacillati</taxon>
        <taxon>Bacillota</taxon>
        <taxon>Clostridia</taxon>
        <taxon>Lachnospirales</taxon>
        <taxon>Lachnospiraceae</taxon>
    </lineage>
</organism>
<evidence type="ECO:0000313" key="7">
    <source>
        <dbReference type="Proteomes" id="UP000823900"/>
    </source>
</evidence>
<dbReference type="PROSITE" id="PS50045">
    <property type="entry name" value="SIGMA54_INTERACT_4"/>
    <property type="match status" value="1"/>
</dbReference>
<evidence type="ECO:0000256" key="1">
    <source>
        <dbReference type="ARBA" id="ARBA00022741"/>
    </source>
</evidence>
<dbReference type="InterPro" id="IPR027417">
    <property type="entry name" value="P-loop_NTPase"/>
</dbReference>
<dbReference type="InterPro" id="IPR025943">
    <property type="entry name" value="Sigma_54_int_dom_ATP-bd_2"/>
</dbReference>
<comment type="caution">
    <text evidence="6">The sequence shown here is derived from an EMBL/GenBank/DDBJ whole genome shotgun (WGS) entry which is preliminary data.</text>
</comment>
<dbReference type="Proteomes" id="UP000823900">
    <property type="component" value="Unassembled WGS sequence"/>
</dbReference>
<dbReference type="EMBL" id="DWZA01000003">
    <property type="protein sequence ID" value="HJA69994.1"/>
    <property type="molecule type" value="Genomic_DNA"/>
</dbReference>
<dbReference type="Pfam" id="PF00158">
    <property type="entry name" value="Sigma54_activat"/>
    <property type="match status" value="1"/>
</dbReference>
<protein>
    <submittedName>
        <fullName evidence="6">Sigma 54-interacting transcriptional regulator</fullName>
    </submittedName>
</protein>
<dbReference type="Pfam" id="PF06506">
    <property type="entry name" value="PrpR_N"/>
    <property type="match status" value="1"/>
</dbReference>
<evidence type="ECO:0000256" key="4">
    <source>
        <dbReference type="ARBA" id="ARBA00023163"/>
    </source>
</evidence>
<dbReference type="InterPro" id="IPR002197">
    <property type="entry name" value="HTH_Fis"/>
</dbReference>
<keyword evidence="2" id="KW-0067">ATP-binding</keyword>
<dbReference type="InterPro" id="IPR035965">
    <property type="entry name" value="PAS-like_dom_sf"/>
</dbReference>
<evidence type="ECO:0000259" key="5">
    <source>
        <dbReference type="PROSITE" id="PS50045"/>
    </source>
</evidence>
<accession>A0A9D2HGD3</accession>
<keyword evidence="1" id="KW-0547">Nucleotide-binding</keyword>
<dbReference type="CDD" id="cd00009">
    <property type="entry name" value="AAA"/>
    <property type="match status" value="1"/>
</dbReference>
<dbReference type="SUPFAM" id="SSF159800">
    <property type="entry name" value="PrpR receptor domain-like"/>
    <property type="match status" value="1"/>
</dbReference>
<dbReference type="InterPro" id="IPR058031">
    <property type="entry name" value="AAA_lid_NorR"/>
</dbReference>
<dbReference type="Pfam" id="PF25601">
    <property type="entry name" value="AAA_lid_14"/>
    <property type="match status" value="1"/>
</dbReference>
<dbReference type="Pfam" id="PF02954">
    <property type="entry name" value="HTH_8"/>
    <property type="match status" value="1"/>
</dbReference>
<dbReference type="GO" id="GO:0000156">
    <property type="term" value="F:phosphorelay response regulator activity"/>
    <property type="evidence" value="ECO:0007669"/>
    <property type="project" value="InterPro"/>
</dbReference>
<proteinExistence type="predicted"/>
<dbReference type="SUPFAM" id="SSF46689">
    <property type="entry name" value="Homeodomain-like"/>
    <property type="match status" value="1"/>
</dbReference>
<evidence type="ECO:0000256" key="3">
    <source>
        <dbReference type="ARBA" id="ARBA00023015"/>
    </source>
</evidence>
<dbReference type="Gene3D" id="3.30.450.20">
    <property type="entry name" value="PAS domain"/>
    <property type="match status" value="1"/>
</dbReference>